<proteinExistence type="predicted"/>
<sequence>MARAGCSSSLSADSHVGNPGRPSPSCAWRSDSEGDRPPAPRSQAVFNKCKHLSADSTGLRHVCLGGAEGTLRTLDDGCMSAPLAEETPNRTHLSS</sequence>
<dbReference type="EMBL" id="VBQZ03000151">
    <property type="protein sequence ID" value="MXQ96014.1"/>
    <property type="molecule type" value="Genomic_DNA"/>
</dbReference>
<evidence type="ECO:0000313" key="3">
    <source>
        <dbReference type="Proteomes" id="UP000322234"/>
    </source>
</evidence>
<gene>
    <name evidence="2" type="ORF">E5288_WYG022221</name>
</gene>
<accession>A0A6B0S7C0</accession>
<dbReference type="Proteomes" id="UP000322234">
    <property type="component" value="Unassembled WGS sequence"/>
</dbReference>
<evidence type="ECO:0000256" key="1">
    <source>
        <dbReference type="SAM" id="MobiDB-lite"/>
    </source>
</evidence>
<keyword evidence="3" id="KW-1185">Reference proteome</keyword>
<name>A0A6B0S7C0_9CETA</name>
<evidence type="ECO:0000313" key="2">
    <source>
        <dbReference type="EMBL" id="MXQ96014.1"/>
    </source>
</evidence>
<dbReference type="AlphaFoldDB" id="A0A6B0S7C0"/>
<feature type="region of interest" description="Disordered" evidence="1">
    <location>
        <begin position="1"/>
        <end position="42"/>
    </location>
</feature>
<organism evidence="2 3">
    <name type="scientific">Bos mutus</name>
    <name type="common">wild yak</name>
    <dbReference type="NCBI Taxonomy" id="72004"/>
    <lineage>
        <taxon>Eukaryota</taxon>
        <taxon>Metazoa</taxon>
        <taxon>Chordata</taxon>
        <taxon>Craniata</taxon>
        <taxon>Vertebrata</taxon>
        <taxon>Euteleostomi</taxon>
        <taxon>Mammalia</taxon>
        <taxon>Eutheria</taxon>
        <taxon>Laurasiatheria</taxon>
        <taxon>Artiodactyla</taxon>
        <taxon>Ruminantia</taxon>
        <taxon>Pecora</taxon>
        <taxon>Bovidae</taxon>
        <taxon>Bovinae</taxon>
        <taxon>Bos</taxon>
    </lineage>
</organism>
<protein>
    <submittedName>
        <fullName evidence="2">Uncharacterized protein</fullName>
    </submittedName>
</protein>
<comment type="caution">
    <text evidence="2">The sequence shown here is derived from an EMBL/GenBank/DDBJ whole genome shotgun (WGS) entry which is preliminary data.</text>
</comment>
<feature type="compositionally biased region" description="Polar residues" evidence="1">
    <location>
        <begin position="1"/>
        <end position="12"/>
    </location>
</feature>
<reference evidence="2" key="1">
    <citation type="submission" date="2019-10" db="EMBL/GenBank/DDBJ databases">
        <title>The sequence and de novo assembly of the wild yak genome.</title>
        <authorList>
            <person name="Liu Y."/>
        </authorList>
    </citation>
    <scope>NUCLEOTIDE SEQUENCE [LARGE SCALE GENOMIC DNA]</scope>
    <source>
        <strain evidence="2">WY2019</strain>
    </source>
</reference>